<accession>A0A8J3G488</accession>
<comment type="caution">
    <text evidence="2">The sequence shown here is derived from an EMBL/GenBank/DDBJ whole genome shotgun (WGS) entry which is preliminary data.</text>
</comment>
<dbReference type="InterPro" id="IPR035986">
    <property type="entry name" value="PKD_dom_sf"/>
</dbReference>
<organism evidence="2 3">
    <name type="scientific">Mongoliitalea lutea</name>
    <dbReference type="NCBI Taxonomy" id="849756"/>
    <lineage>
        <taxon>Bacteria</taxon>
        <taxon>Pseudomonadati</taxon>
        <taxon>Bacteroidota</taxon>
        <taxon>Cytophagia</taxon>
        <taxon>Cytophagales</taxon>
        <taxon>Cyclobacteriaceae</taxon>
        <taxon>Mongoliitalea</taxon>
    </lineage>
</organism>
<sequence>MSFVYYQAIKFVMDCRKYFAAVVCVLVIGLSAPSVSVAQLSTVGREFWLGFMENNRVQGTTPFNSAPDVGIIIITAEENTTGVIQYQANTITFSLNAGQQFIHRIEDFDIIHRTSGIIESKWVYITTSGNVSVHAFNERIRSADGTVILPLTALGKDYLVTSHYEFMNLPLNYNPNINDESILLVLATENNTRVEITPSVFTLNGNAPNVPFTITLNRGQTYQLKAINDLTGSRVRVVGDTANDCKNIAVFGGNKWTSVGQCGAANDHLFQQIYPTNTWGTDYIHIPLGGRTSGELVKVLASEDGTDVSVNGTVISTLNMGQFQTLEFSPTEVASIVTSKPSAVTVFAKSQECNDPAQLNFGNGDPFMITYSPNNQRLTNLTFNALQLPSIDQHFITVIVPTQSIGATRYDGGPVVANLFQPVPGTEFSYMRLQISQGVHRLENPDGFIAYVYGFGFIESYGYSAGARLENLNFEVEPLYDFEVAGDRVACLNNEALWEIFPENELFTYFIWDFGDGSTQKEGKTINHTYTEEGLFEITVIAALSPDSCDEQQTITFEVRVESTTGTLEGTQSVCPEVEELTYRFNGTTDLLKTEFVVEGGTITDLDESAGTVTIQWGEANPAAKIIATPYNLQGCPGDEVELLVVINQVIESSIPQGDTQICFDLNRTDTYTIQNPSPNRIFTWFITGGEFVGGNEGSSVEVLWTTAGAFGEIWYTEVSTIDELCEGESPKLNVSINPLLEAQVQTIRMVSCFGGTDGFIEVSTSGGTAPYTFQWSHDPSLNQPRGEGLIAGFYQVRILDNVGCDIEILDIEITEPDLLEIISLNTEPTSCFGKDDGVANISIQGGTLPYSIDFPSAQFQGSDLILTGLEGRSYSLEVSDANGCTIPVIFEVTSPLPLEVDVRILRPACPGESNGQLIAEPTGEFRPFIFTWDFDNSGDVILSDIPRGTYTVSVRNQSGCVSVGEADMIEASPLVRMPTGFKLEEGEFKAVSNCTLNFDLKIINRWGQLVYMGNEGWNGLIDGEPAPLGSYSYVFAYQYSFEGSIVKEEIRGVVTLIR</sequence>
<dbReference type="PROSITE" id="PS50093">
    <property type="entry name" value="PKD"/>
    <property type="match status" value="1"/>
</dbReference>
<dbReference type="Pfam" id="PF13573">
    <property type="entry name" value="SprB"/>
    <property type="match status" value="2"/>
</dbReference>
<dbReference type="InterPro" id="IPR000601">
    <property type="entry name" value="PKD_dom"/>
</dbReference>
<reference evidence="2" key="2">
    <citation type="submission" date="2020-09" db="EMBL/GenBank/DDBJ databases">
        <authorList>
            <person name="Sun Q."/>
            <person name="Kim S."/>
        </authorList>
    </citation>
    <scope>NUCLEOTIDE SEQUENCE</scope>
    <source>
        <strain evidence="2">KCTC 23224</strain>
    </source>
</reference>
<feature type="domain" description="PKD" evidence="1">
    <location>
        <begin position="510"/>
        <end position="543"/>
    </location>
</feature>
<dbReference type="Pfam" id="PF18911">
    <property type="entry name" value="PKD_4"/>
    <property type="match status" value="1"/>
</dbReference>
<dbReference type="PANTHER" id="PTHR46534">
    <property type="entry name" value="IGGFC_BINDING DOMAIN-CONTAINING PROTEIN"/>
    <property type="match status" value="1"/>
</dbReference>
<dbReference type="SUPFAM" id="SSF49299">
    <property type="entry name" value="PKD domain"/>
    <property type="match status" value="1"/>
</dbReference>
<reference evidence="2" key="1">
    <citation type="journal article" date="2014" name="Int. J. Syst. Evol. Microbiol.">
        <title>Complete genome sequence of Corynebacterium casei LMG S-19264T (=DSM 44701T), isolated from a smear-ripened cheese.</title>
        <authorList>
            <consortium name="US DOE Joint Genome Institute (JGI-PGF)"/>
            <person name="Walter F."/>
            <person name="Albersmeier A."/>
            <person name="Kalinowski J."/>
            <person name="Ruckert C."/>
        </authorList>
    </citation>
    <scope>NUCLEOTIDE SEQUENCE</scope>
    <source>
        <strain evidence="2">KCTC 23224</strain>
    </source>
</reference>
<evidence type="ECO:0000259" key="1">
    <source>
        <dbReference type="PROSITE" id="PS50093"/>
    </source>
</evidence>
<dbReference type="Gene3D" id="2.60.40.10">
    <property type="entry name" value="Immunoglobulins"/>
    <property type="match status" value="1"/>
</dbReference>
<dbReference type="InterPro" id="IPR025667">
    <property type="entry name" value="SprB_repeat"/>
</dbReference>
<dbReference type="InterPro" id="IPR035234">
    <property type="entry name" value="IgGFc-bd_N"/>
</dbReference>
<name>A0A8J3G488_9BACT</name>
<dbReference type="Proteomes" id="UP000642809">
    <property type="component" value="Unassembled WGS sequence"/>
</dbReference>
<evidence type="ECO:0000313" key="2">
    <source>
        <dbReference type="EMBL" id="GHB28788.1"/>
    </source>
</evidence>
<evidence type="ECO:0000313" key="3">
    <source>
        <dbReference type="Proteomes" id="UP000642809"/>
    </source>
</evidence>
<dbReference type="InterPro" id="IPR013783">
    <property type="entry name" value="Ig-like_fold"/>
</dbReference>
<dbReference type="EMBL" id="BMYF01000003">
    <property type="protein sequence ID" value="GHB28788.1"/>
    <property type="molecule type" value="Genomic_DNA"/>
</dbReference>
<dbReference type="PANTHER" id="PTHR46534:SF1">
    <property type="entry name" value="IGGFC-BINDING PROTEIN N-TERMINAL DOMAIN-CONTAINING PROTEIN"/>
    <property type="match status" value="1"/>
</dbReference>
<protein>
    <recommendedName>
        <fullName evidence="1">PKD domain-containing protein</fullName>
    </recommendedName>
</protein>
<keyword evidence="3" id="KW-1185">Reference proteome</keyword>
<proteinExistence type="predicted"/>
<dbReference type="AlphaFoldDB" id="A0A8J3G488"/>
<gene>
    <name evidence="2" type="ORF">GCM10008106_06870</name>
</gene>
<dbReference type="CDD" id="cd00146">
    <property type="entry name" value="PKD"/>
    <property type="match status" value="1"/>
</dbReference>
<dbReference type="Pfam" id="PF17517">
    <property type="entry name" value="IgGFc_binding"/>
    <property type="match status" value="1"/>
</dbReference>
<dbReference type="RefSeq" id="WP_229800481.1">
    <property type="nucleotide sequence ID" value="NZ_BMYF01000003.1"/>
</dbReference>